<evidence type="ECO:0000256" key="1">
    <source>
        <dbReference type="SAM" id="MobiDB-lite"/>
    </source>
</evidence>
<feature type="region of interest" description="Disordered" evidence="1">
    <location>
        <begin position="401"/>
        <end position="424"/>
    </location>
</feature>
<dbReference type="InterPro" id="IPR050491">
    <property type="entry name" value="AmpC-like"/>
</dbReference>
<keyword evidence="2" id="KW-0732">Signal</keyword>
<dbReference type="AlphaFoldDB" id="A0A1H6E2F4"/>
<accession>A0A1H6E2F4</accession>
<feature type="chain" id="PRO_5009296447" evidence="2">
    <location>
        <begin position="35"/>
        <end position="424"/>
    </location>
</feature>
<organism evidence="4 5">
    <name type="scientific">Actinacidiphila yanglinensis</name>
    <dbReference type="NCBI Taxonomy" id="310779"/>
    <lineage>
        <taxon>Bacteria</taxon>
        <taxon>Bacillati</taxon>
        <taxon>Actinomycetota</taxon>
        <taxon>Actinomycetes</taxon>
        <taxon>Kitasatosporales</taxon>
        <taxon>Streptomycetaceae</taxon>
        <taxon>Actinacidiphila</taxon>
    </lineage>
</organism>
<keyword evidence="5" id="KW-1185">Reference proteome</keyword>
<feature type="domain" description="Beta-lactamase-related" evidence="3">
    <location>
        <begin position="57"/>
        <end position="382"/>
    </location>
</feature>
<dbReference type="InterPro" id="IPR006311">
    <property type="entry name" value="TAT_signal"/>
</dbReference>
<sequence>MPSRSTGAQRRSLVVAAAAVALASTMLVSGSAGAAPAAALPAPDYPGLQGALQNVVTAGAPGAFALVSDRGGAGGTASAGSGDLTAGTPVDPAGEFRIGSITKNFGAVIALQLVAAHRVDLDAPAAGYLPGGVLPADSPITVRELLDHTSGLYDYTNDLPGILVGDTVTGFQQFRNSTFDPADQVADALSHGPQFTPGTQYQYSNTNFVVLGLLIEHVTGTSFAENLDQRVLRPAGMTDTRYVVPATGLGGPHAIGYLTQDDRSKPLFDATEQTASWIGTAGAAISDTADLNRYWRALTGGTLLPAAQLAQMETMHPENAAGTSSYGLGMREYTLSCGTQVYGHDGIVQGYQTYSYTTADGSRQVTISANASNNSSVFAAERAALDPVFCGSSASAAAAGQAASDSAHVAQEETTGLAPEAIRQ</sequence>
<gene>
    <name evidence="4" type="ORF">SAMN05216223_12346</name>
</gene>
<dbReference type="GO" id="GO:0004180">
    <property type="term" value="F:carboxypeptidase activity"/>
    <property type="evidence" value="ECO:0007669"/>
    <property type="project" value="UniProtKB-KW"/>
</dbReference>
<evidence type="ECO:0000256" key="2">
    <source>
        <dbReference type="SAM" id="SignalP"/>
    </source>
</evidence>
<dbReference type="EMBL" id="FNVU01000023">
    <property type="protein sequence ID" value="SEG91176.1"/>
    <property type="molecule type" value="Genomic_DNA"/>
</dbReference>
<dbReference type="InterPro" id="IPR012338">
    <property type="entry name" value="Beta-lactam/transpept-like"/>
</dbReference>
<name>A0A1H6E2F4_9ACTN</name>
<dbReference type="OrthoDB" id="5177574at2"/>
<dbReference type="PROSITE" id="PS51318">
    <property type="entry name" value="TAT"/>
    <property type="match status" value="1"/>
</dbReference>
<evidence type="ECO:0000259" key="3">
    <source>
        <dbReference type="Pfam" id="PF00144"/>
    </source>
</evidence>
<dbReference type="InterPro" id="IPR001466">
    <property type="entry name" value="Beta-lactam-related"/>
</dbReference>
<keyword evidence="4" id="KW-0121">Carboxypeptidase</keyword>
<dbReference type="Proteomes" id="UP000236754">
    <property type="component" value="Unassembled WGS sequence"/>
</dbReference>
<dbReference type="Pfam" id="PF00144">
    <property type="entry name" value="Beta-lactamase"/>
    <property type="match status" value="1"/>
</dbReference>
<protein>
    <submittedName>
        <fullName evidence="4">D-alanyl-D-alanine carboxypeptidase</fullName>
    </submittedName>
</protein>
<reference evidence="4 5" key="1">
    <citation type="submission" date="2016-10" db="EMBL/GenBank/DDBJ databases">
        <authorList>
            <person name="de Groot N.N."/>
        </authorList>
    </citation>
    <scope>NUCLEOTIDE SEQUENCE [LARGE SCALE GENOMIC DNA]</scope>
    <source>
        <strain evidence="4 5">CGMCC 4.2023</strain>
    </source>
</reference>
<dbReference type="RefSeq" id="WP_103890051.1">
    <property type="nucleotide sequence ID" value="NZ_FNVU01000023.1"/>
</dbReference>
<keyword evidence="4" id="KW-0645">Protease</keyword>
<dbReference type="Gene3D" id="3.40.710.10">
    <property type="entry name" value="DD-peptidase/beta-lactamase superfamily"/>
    <property type="match status" value="1"/>
</dbReference>
<dbReference type="PANTHER" id="PTHR46825">
    <property type="entry name" value="D-ALANYL-D-ALANINE-CARBOXYPEPTIDASE/ENDOPEPTIDASE AMPH"/>
    <property type="match status" value="1"/>
</dbReference>
<keyword evidence="4" id="KW-0378">Hydrolase</keyword>
<feature type="signal peptide" evidence="2">
    <location>
        <begin position="1"/>
        <end position="34"/>
    </location>
</feature>
<dbReference type="SUPFAM" id="SSF56601">
    <property type="entry name" value="beta-lactamase/transpeptidase-like"/>
    <property type="match status" value="1"/>
</dbReference>
<dbReference type="PANTHER" id="PTHR46825:SF7">
    <property type="entry name" value="D-ALANYL-D-ALANINE CARBOXYPEPTIDASE"/>
    <property type="match status" value="1"/>
</dbReference>
<proteinExistence type="predicted"/>
<evidence type="ECO:0000313" key="5">
    <source>
        <dbReference type="Proteomes" id="UP000236754"/>
    </source>
</evidence>
<evidence type="ECO:0000313" key="4">
    <source>
        <dbReference type="EMBL" id="SEG91176.1"/>
    </source>
</evidence>